<feature type="region of interest" description="Disordered" evidence="6">
    <location>
        <begin position="258"/>
        <end position="291"/>
    </location>
</feature>
<evidence type="ECO:0000256" key="2">
    <source>
        <dbReference type="ARBA" id="ARBA00022670"/>
    </source>
</evidence>
<feature type="domain" description="Ubiquitin-like protease family profile" evidence="7">
    <location>
        <begin position="477"/>
        <end position="654"/>
    </location>
</feature>
<evidence type="ECO:0000259" key="7">
    <source>
        <dbReference type="PROSITE" id="PS50600"/>
    </source>
</evidence>
<feature type="region of interest" description="Disordered" evidence="6">
    <location>
        <begin position="86"/>
        <end position="157"/>
    </location>
</feature>
<evidence type="ECO:0000256" key="5">
    <source>
        <dbReference type="SAM" id="Coils"/>
    </source>
</evidence>
<gene>
    <name evidence="8" type="ORF">R9X50_00730600</name>
</gene>
<comment type="similarity">
    <text evidence="1">Belongs to the peptidase C48 family.</text>
</comment>
<dbReference type="GO" id="GO:0006508">
    <property type="term" value="P:proteolysis"/>
    <property type="evidence" value="ECO:0007669"/>
    <property type="project" value="UniProtKB-KW"/>
</dbReference>
<dbReference type="InterPro" id="IPR038765">
    <property type="entry name" value="Papain-like_cys_pep_sf"/>
</dbReference>
<evidence type="ECO:0000256" key="3">
    <source>
        <dbReference type="ARBA" id="ARBA00022801"/>
    </source>
</evidence>
<keyword evidence="9" id="KW-1185">Reference proteome</keyword>
<dbReference type="GO" id="GO:0016926">
    <property type="term" value="P:protein desumoylation"/>
    <property type="evidence" value="ECO:0007669"/>
    <property type="project" value="TreeGrafter"/>
</dbReference>
<keyword evidence="4" id="KW-0788">Thiol protease</keyword>
<organism evidence="8 9">
    <name type="scientific">Acrodontium crateriforme</name>
    <dbReference type="NCBI Taxonomy" id="150365"/>
    <lineage>
        <taxon>Eukaryota</taxon>
        <taxon>Fungi</taxon>
        <taxon>Dikarya</taxon>
        <taxon>Ascomycota</taxon>
        <taxon>Pezizomycotina</taxon>
        <taxon>Dothideomycetes</taxon>
        <taxon>Dothideomycetidae</taxon>
        <taxon>Mycosphaerellales</taxon>
        <taxon>Teratosphaeriaceae</taxon>
        <taxon>Acrodontium</taxon>
    </lineage>
</organism>
<dbReference type="PANTHER" id="PTHR12606:SF141">
    <property type="entry name" value="GH15225P-RELATED"/>
    <property type="match status" value="1"/>
</dbReference>
<evidence type="ECO:0000313" key="9">
    <source>
        <dbReference type="Proteomes" id="UP001303373"/>
    </source>
</evidence>
<protein>
    <recommendedName>
        <fullName evidence="7">Ubiquitin-like protease family profile domain-containing protein</fullName>
    </recommendedName>
</protein>
<keyword evidence="5" id="KW-0175">Coiled coil</keyword>
<dbReference type="AlphaFoldDB" id="A0AAQ3MB61"/>
<keyword evidence="3" id="KW-0378">Hydrolase</keyword>
<name>A0AAQ3MB61_9PEZI</name>
<dbReference type="GO" id="GO:0016929">
    <property type="term" value="F:deSUMOylase activity"/>
    <property type="evidence" value="ECO:0007669"/>
    <property type="project" value="TreeGrafter"/>
</dbReference>
<dbReference type="Proteomes" id="UP001303373">
    <property type="component" value="Chromosome 13"/>
</dbReference>
<dbReference type="PROSITE" id="PS50600">
    <property type="entry name" value="ULP_PROTEASE"/>
    <property type="match status" value="1"/>
</dbReference>
<reference evidence="8 9" key="1">
    <citation type="submission" date="2023-11" db="EMBL/GenBank/DDBJ databases">
        <title>An acidophilic fungus is an integral part of prey digestion in a carnivorous sundew plant.</title>
        <authorList>
            <person name="Tsai I.J."/>
        </authorList>
    </citation>
    <scope>NUCLEOTIDE SEQUENCE [LARGE SCALE GENOMIC DNA]</scope>
    <source>
        <strain evidence="8">169a</strain>
    </source>
</reference>
<accession>A0AAQ3MB61</accession>
<dbReference type="GO" id="GO:0005634">
    <property type="term" value="C:nucleus"/>
    <property type="evidence" value="ECO:0007669"/>
    <property type="project" value="TreeGrafter"/>
</dbReference>
<dbReference type="PANTHER" id="PTHR12606">
    <property type="entry name" value="SENTRIN/SUMO-SPECIFIC PROTEASE"/>
    <property type="match status" value="1"/>
</dbReference>
<evidence type="ECO:0000256" key="6">
    <source>
        <dbReference type="SAM" id="MobiDB-lite"/>
    </source>
</evidence>
<dbReference type="InterPro" id="IPR003653">
    <property type="entry name" value="Peptidase_C48_C"/>
</dbReference>
<dbReference type="EMBL" id="CP138592">
    <property type="protein sequence ID" value="WPH04415.1"/>
    <property type="molecule type" value="Genomic_DNA"/>
</dbReference>
<feature type="region of interest" description="Disordered" evidence="6">
    <location>
        <begin position="56"/>
        <end position="75"/>
    </location>
</feature>
<evidence type="ECO:0000313" key="8">
    <source>
        <dbReference type="EMBL" id="WPH04415.1"/>
    </source>
</evidence>
<keyword evidence="2" id="KW-0645">Protease</keyword>
<evidence type="ECO:0000256" key="1">
    <source>
        <dbReference type="ARBA" id="ARBA00005234"/>
    </source>
</evidence>
<evidence type="ECO:0000256" key="4">
    <source>
        <dbReference type="ARBA" id="ARBA00022807"/>
    </source>
</evidence>
<dbReference type="Pfam" id="PF02902">
    <property type="entry name" value="Peptidase_C48"/>
    <property type="match status" value="1"/>
</dbReference>
<feature type="coiled-coil region" evidence="5">
    <location>
        <begin position="374"/>
        <end position="448"/>
    </location>
</feature>
<proteinExistence type="inferred from homology"/>
<sequence>MDSSMEIDNSDFRREVQQINSVVASPGLGKRTRTQYEEDSHLWSERARAARFKKPISGNLPLGYSDTTLESEDNLSQEDRFLRSTPAWTHEAVQSPATAKRAYSTPPWGAPQAHHSPLTRGSPLARGSSRGTSRLKSLRSPLRPPRHSPLRPYTGLGTHDEMELPRYTSVRRIGGFCTTILSRTYLMIVGLWSFVTCGARMDTGDINIIAVQTDGSGRKRRAVSNSHVELPGAFPFTPSQLLTPPVSDSEPELVLKNQTQNVQKEEESPQSSNSRVTKPGAVKNHLQRPSKVIARPVQFTSAKERNAARAAAIGAVWKPYKSPPKFKAIERIRQNLSHETQARKDKEVDALINRAHKAVLESPEARRIKQAIQLRHEREAAEKAAAEKAAAEKVAAEKAAFEKAAAEKAAAEFAEEQRALQDALEAKHQAEEAEREALRAKKQKLVHDLKPDWKARVQSALSITNTAHVFTTIPGGASLTRGDLARILPANGGGGMQAWLNDESINGWFTSLVEAKKEQTGFVKGPNNVPSIEAYNSGWITTYTAKGIKGLTTWSRRKGIQGKKLLRADKIYFPINTGSHWMLLVICPSTHTIEFLDSMGGSPGKWFKFAREWLEMELGEAYIANEWKHSGVSSSYQTNGHDCGVFTCINALASAKDVDFSEVCADNMKQARKLMAAVLLNGGFKGDFQL</sequence>
<dbReference type="Gene3D" id="3.40.395.10">
    <property type="entry name" value="Adenoviral Proteinase, Chain A"/>
    <property type="match status" value="1"/>
</dbReference>
<dbReference type="SUPFAM" id="SSF54001">
    <property type="entry name" value="Cysteine proteinases"/>
    <property type="match status" value="1"/>
</dbReference>